<evidence type="ECO:0000313" key="3">
    <source>
        <dbReference type="Proteomes" id="UP000011599"/>
    </source>
</evidence>
<feature type="region of interest" description="Disordered" evidence="1">
    <location>
        <begin position="150"/>
        <end position="170"/>
    </location>
</feature>
<evidence type="ECO:0000256" key="1">
    <source>
        <dbReference type="SAM" id="MobiDB-lite"/>
    </source>
</evidence>
<feature type="non-terminal residue" evidence="2">
    <location>
        <position position="275"/>
    </location>
</feature>
<dbReference type="AlphaFoldDB" id="L9VFN6"/>
<reference evidence="2 3" key="1">
    <citation type="journal article" date="2014" name="PLoS Genet.">
        <title>Phylogenetically driven sequencing of extremely halophilic archaea reveals strategies for static and dynamic osmo-response.</title>
        <authorList>
            <person name="Becker E.A."/>
            <person name="Seitzer P.M."/>
            <person name="Tritt A."/>
            <person name="Larsen D."/>
            <person name="Krusor M."/>
            <person name="Yao A.I."/>
            <person name="Wu D."/>
            <person name="Madern D."/>
            <person name="Eisen J.A."/>
            <person name="Darling A.E."/>
            <person name="Facciotti M.T."/>
        </authorList>
    </citation>
    <scope>NUCLEOTIDE SEQUENCE [LARGE SCALE GENOMIC DNA]</scope>
    <source>
        <strain evidence="2 3">GA33</strain>
    </source>
</reference>
<dbReference type="Proteomes" id="UP000011599">
    <property type="component" value="Unassembled WGS sequence"/>
</dbReference>
<comment type="caution">
    <text evidence="2">The sequence shown here is derived from an EMBL/GenBank/DDBJ whole genome shotgun (WGS) entry which is preliminary data.</text>
</comment>
<keyword evidence="3" id="KW-1185">Reference proteome</keyword>
<dbReference type="eggNOG" id="arCOG07563">
    <property type="taxonomic scope" value="Archaea"/>
</dbReference>
<name>L9VFN6_9EURY</name>
<evidence type="ECO:0000313" key="2">
    <source>
        <dbReference type="EMBL" id="ELY35871.1"/>
    </source>
</evidence>
<dbReference type="EMBL" id="AOHW01000053">
    <property type="protein sequence ID" value="ELY35871.1"/>
    <property type="molecule type" value="Genomic_DNA"/>
</dbReference>
<organism evidence="2 3">
    <name type="scientific">Natronorubrum tibetense GA33</name>
    <dbReference type="NCBI Taxonomy" id="1114856"/>
    <lineage>
        <taxon>Archaea</taxon>
        <taxon>Methanobacteriati</taxon>
        <taxon>Methanobacteriota</taxon>
        <taxon>Stenosarchaea group</taxon>
        <taxon>Halobacteria</taxon>
        <taxon>Halobacteriales</taxon>
        <taxon>Natrialbaceae</taxon>
        <taxon>Natronorubrum</taxon>
    </lineage>
</organism>
<proteinExistence type="predicted"/>
<gene>
    <name evidence="2" type="ORF">C496_22119</name>
</gene>
<protein>
    <submittedName>
        <fullName evidence="2">Uncharacterized protein</fullName>
    </submittedName>
</protein>
<accession>L9VFN6</accession>
<sequence length="275" mass="29349">MACGGETLFSLGVVAVSMTSHERSRLAAAVGALRDRGYRCPDPLETDGPVVATGGDHPADGPDAPLSVERLRDVTPLTVASSVADAAHAGRAPVLVVDEWGLEAARAILGDPFLLRGRVDGCRQFYSIPDRIALTDGQYACVRTDAEPQWREQSATTATVDGDRDRTGTDEPRLLLEADGSVLAVLESADELTCPGPEPDAFPYGYGRDADKRIHVFDRDREVGRYAGVAAMRKNAYRPVAMPLLPEHHVRTGGRLARGVLLAVATADGCLLYTS</sequence>
<feature type="compositionally biased region" description="Basic and acidic residues" evidence="1">
    <location>
        <begin position="161"/>
        <end position="170"/>
    </location>
</feature>